<protein>
    <recommendedName>
        <fullName evidence="1">ESAT-6-like protein</fullName>
    </recommendedName>
</protein>
<sequence>MANQIRMSPEAMRGRAAEYLQQSEVVQEVIGKMDTLLENLQAEWEGSASEAYAEKYEQLKPSFTAMQDLIADISSALNKTADAIEATDSDIAGQFRA</sequence>
<proteinExistence type="inferred from homology"/>
<dbReference type="InterPro" id="IPR010310">
    <property type="entry name" value="T7SS_ESAT-6-like"/>
</dbReference>
<dbReference type="InterPro" id="IPR036689">
    <property type="entry name" value="ESAT-6-like_sf"/>
</dbReference>
<dbReference type="Gene3D" id="1.10.287.1060">
    <property type="entry name" value="ESAT-6-like"/>
    <property type="match status" value="1"/>
</dbReference>
<organism evidence="2 3">
    <name type="scientific">Ruminococcus albus</name>
    <dbReference type="NCBI Taxonomy" id="1264"/>
    <lineage>
        <taxon>Bacteria</taxon>
        <taxon>Bacillati</taxon>
        <taxon>Bacillota</taxon>
        <taxon>Clostridia</taxon>
        <taxon>Eubacteriales</taxon>
        <taxon>Oscillospiraceae</taxon>
        <taxon>Ruminococcus</taxon>
    </lineage>
</organism>
<dbReference type="Pfam" id="PF06013">
    <property type="entry name" value="WXG100"/>
    <property type="match status" value="1"/>
</dbReference>
<name>A0A1H7LUI5_RUMAL</name>
<gene>
    <name evidence="2" type="ORF">SAMN05216469_11011</name>
</gene>
<dbReference type="Proteomes" id="UP000186015">
    <property type="component" value="Unassembled WGS sequence"/>
</dbReference>
<dbReference type="OrthoDB" id="4978934at2"/>
<comment type="similarity">
    <text evidence="1">Belongs to the WXG100 family.</text>
</comment>
<dbReference type="NCBIfam" id="TIGR03930">
    <property type="entry name" value="WXG100_ESAT6"/>
    <property type="match status" value="1"/>
</dbReference>
<dbReference type="SUPFAM" id="SSF140453">
    <property type="entry name" value="EsxAB dimer-like"/>
    <property type="match status" value="1"/>
</dbReference>
<dbReference type="AlphaFoldDB" id="A0A1H7LUI5"/>
<evidence type="ECO:0000256" key="1">
    <source>
        <dbReference type="RuleBase" id="RU362001"/>
    </source>
</evidence>
<dbReference type="RefSeq" id="WP_074833869.1">
    <property type="nucleotide sequence ID" value="NZ_FOAT01000010.1"/>
</dbReference>
<evidence type="ECO:0000313" key="2">
    <source>
        <dbReference type="EMBL" id="SEL02572.1"/>
    </source>
</evidence>
<reference evidence="2 3" key="1">
    <citation type="submission" date="2016-10" db="EMBL/GenBank/DDBJ databases">
        <authorList>
            <person name="de Groot N.N."/>
        </authorList>
    </citation>
    <scope>NUCLEOTIDE SEQUENCE [LARGE SCALE GENOMIC DNA]</scope>
    <source>
        <strain evidence="2 3">KH2T6</strain>
    </source>
</reference>
<evidence type="ECO:0000313" key="3">
    <source>
        <dbReference type="Proteomes" id="UP000186015"/>
    </source>
</evidence>
<dbReference type="EMBL" id="FOAT01000010">
    <property type="protein sequence ID" value="SEL02572.1"/>
    <property type="molecule type" value="Genomic_DNA"/>
</dbReference>
<accession>A0A1H7LUI5</accession>